<dbReference type="PANTHER" id="PTHR47751:SF1">
    <property type="entry name" value="SUPERFAMILY HYDROLASE, PUTATIVE (AFU_ORTHOLOGUE AFUA_2G16580)-RELATED"/>
    <property type="match status" value="1"/>
</dbReference>
<evidence type="ECO:0000256" key="1">
    <source>
        <dbReference type="ARBA" id="ARBA00029464"/>
    </source>
</evidence>
<dbReference type="VEuPathDB" id="FungiDB:CH63R_03550"/>
<keyword evidence="3" id="KW-0378">Hydrolase</keyword>
<dbReference type="EMBL" id="LTAN01000003">
    <property type="protein sequence ID" value="OBR11254.1"/>
    <property type="molecule type" value="Genomic_DNA"/>
</dbReference>
<organism evidence="3 4">
    <name type="scientific">Colletotrichum higginsianum (strain IMI 349063)</name>
    <name type="common">Crucifer anthracnose fungus</name>
    <dbReference type="NCBI Taxonomy" id="759273"/>
    <lineage>
        <taxon>Eukaryota</taxon>
        <taxon>Fungi</taxon>
        <taxon>Dikarya</taxon>
        <taxon>Ascomycota</taxon>
        <taxon>Pezizomycotina</taxon>
        <taxon>Sordariomycetes</taxon>
        <taxon>Hypocreomycetidae</taxon>
        <taxon>Glomerellales</taxon>
        <taxon>Glomerellaceae</taxon>
        <taxon>Colletotrichum</taxon>
        <taxon>Colletotrichum destructivum species complex</taxon>
    </lineage>
</organism>
<feature type="signal peptide" evidence="2">
    <location>
        <begin position="1"/>
        <end position="23"/>
    </location>
</feature>
<protein>
    <submittedName>
        <fullName evidence="3">Dienelactone hydrolase</fullName>
    </submittedName>
</protein>
<comment type="similarity">
    <text evidence="1">Belongs to the polyketide transferase af380 family.</text>
</comment>
<dbReference type="RefSeq" id="XP_018159771.1">
    <property type="nucleotide sequence ID" value="XM_018298525.1"/>
</dbReference>
<dbReference type="Gene3D" id="3.40.50.1820">
    <property type="entry name" value="alpha/beta hydrolase"/>
    <property type="match status" value="1"/>
</dbReference>
<reference evidence="4" key="1">
    <citation type="journal article" date="2017" name="BMC Genomics">
        <title>Gapless genome assembly of Colletotrichum higginsianum reveals chromosome structure and association of transposable elements with secondary metabolite gene clusters.</title>
        <authorList>
            <person name="Dallery J.-F."/>
            <person name="Lapalu N."/>
            <person name="Zampounis A."/>
            <person name="Pigne S."/>
            <person name="Luyten I."/>
            <person name="Amselem J."/>
            <person name="Wittenberg A.H.J."/>
            <person name="Zhou S."/>
            <person name="de Queiroz M.V."/>
            <person name="Robin G.P."/>
            <person name="Auger A."/>
            <person name="Hainaut M."/>
            <person name="Henrissat B."/>
            <person name="Kim K.-T."/>
            <person name="Lee Y.-H."/>
            <person name="Lespinet O."/>
            <person name="Schwartz D.C."/>
            <person name="Thon M.R."/>
            <person name="O'Connell R.J."/>
        </authorList>
    </citation>
    <scope>NUCLEOTIDE SEQUENCE [LARGE SCALE GENOMIC DNA]</scope>
    <source>
        <strain evidence="4">IMI 349063</strain>
    </source>
</reference>
<dbReference type="KEGG" id="chig:CH63R_03550"/>
<dbReference type="AlphaFoldDB" id="A0A1B7YH86"/>
<evidence type="ECO:0000313" key="4">
    <source>
        <dbReference type="Proteomes" id="UP000092177"/>
    </source>
</evidence>
<dbReference type="OrthoDB" id="2498029at2759"/>
<comment type="caution">
    <text evidence="3">The sequence shown here is derived from an EMBL/GenBank/DDBJ whole genome shotgun (WGS) entry which is preliminary data.</text>
</comment>
<keyword evidence="4" id="KW-1185">Reference proteome</keyword>
<dbReference type="InterPro" id="IPR051411">
    <property type="entry name" value="Polyketide_trans_af380"/>
</dbReference>
<accession>A0A1B7YH86</accession>
<dbReference type="InterPro" id="IPR029058">
    <property type="entry name" value="AB_hydrolase_fold"/>
</dbReference>
<keyword evidence="2" id="KW-0732">Signal</keyword>
<dbReference type="Proteomes" id="UP000092177">
    <property type="component" value="Chromosome 3"/>
</dbReference>
<proteinExistence type="inferred from homology"/>
<dbReference type="GeneID" id="28862632"/>
<dbReference type="PANTHER" id="PTHR47751">
    <property type="entry name" value="SUPERFAMILY HYDROLASE, PUTATIVE (AFU_ORTHOLOGUE AFUA_2G16580)-RELATED"/>
    <property type="match status" value="1"/>
</dbReference>
<gene>
    <name evidence="3" type="ORF">CH63R_03550</name>
</gene>
<name>A0A1B7YH86_COLHI</name>
<dbReference type="GO" id="GO:0016787">
    <property type="term" value="F:hydrolase activity"/>
    <property type="evidence" value="ECO:0007669"/>
    <property type="project" value="UniProtKB-KW"/>
</dbReference>
<evidence type="ECO:0000256" key="2">
    <source>
        <dbReference type="SAM" id="SignalP"/>
    </source>
</evidence>
<evidence type="ECO:0000313" key="3">
    <source>
        <dbReference type="EMBL" id="OBR11254.1"/>
    </source>
</evidence>
<sequence>MMLKQTPWIISLLFTSILPKTAAAVLEPQWVHFESDGISLAGHLYVPDTNSTGTVAVRRPAIVVGHPRGGVKEQTAGLYAREIAEQSGFITLAFDAAYQGESGGLPRYLEDPYQRANDVRNAVTYLSTLPIVDAENIGALGVCASGGYVPFAAQTDKRIKAVATVSAVDLGTLNAEGFGSYGGPFLPTLNGLLAEAGRQRTAEGLGSPPNQTRIVPHTPADVTPNLPVFYQEAHDYYRTPRGQAKTSPNLNLWRSVELLSTYRSYTFMQLISPRPLLMIAGGAADTLYFSEHAIEQAEEPKELYIIPNMTHIDLYDQTTQSTPKLVDFFRSHLRSSNNSIPAQRRSCHN</sequence>
<dbReference type="SUPFAM" id="SSF53474">
    <property type="entry name" value="alpha/beta-Hydrolases"/>
    <property type="match status" value="1"/>
</dbReference>
<dbReference type="Gene3D" id="1.10.10.800">
    <property type="match status" value="1"/>
</dbReference>
<feature type="chain" id="PRO_5008601653" evidence="2">
    <location>
        <begin position="24"/>
        <end position="349"/>
    </location>
</feature>